<protein>
    <submittedName>
        <fullName evidence="1">Uncharacterized protein</fullName>
    </submittedName>
</protein>
<proteinExistence type="predicted"/>
<dbReference type="Proteomes" id="UP000291084">
    <property type="component" value="Chromosome 6"/>
</dbReference>
<organism evidence="1 2">
    <name type="scientific">Vigna angularis var. angularis</name>
    <dbReference type="NCBI Taxonomy" id="157739"/>
    <lineage>
        <taxon>Eukaryota</taxon>
        <taxon>Viridiplantae</taxon>
        <taxon>Streptophyta</taxon>
        <taxon>Embryophyta</taxon>
        <taxon>Tracheophyta</taxon>
        <taxon>Spermatophyta</taxon>
        <taxon>Magnoliopsida</taxon>
        <taxon>eudicotyledons</taxon>
        <taxon>Gunneridae</taxon>
        <taxon>Pentapetalae</taxon>
        <taxon>rosids</taxon>
        <taxon>fabids</taxon>
        <taxon>Fabales</taxon>
        <taxon>Fabaceae</taxon>
        <taxon>Papilionoideae</taxon>
        <taxon>50 kb inversion clade</taxon>
        <taxon>NPAAA clade</taxon>
        <taxon>indigoferoid/millettioid clade</taxon>
        <taxon>Phaseoleae</taxon>
        <taxon>Vigna</taxon>
    </lineage>
</organism>
<sequence length="81" mass="9731">MFHKIPTQQGNVNFSNNFHSIQNRRHCFDLFQTKFYRFISVSSNNCLPGVLIQVETVDNKIRVYIRNWTYQNMHFTNNFIG</sequence>
<name>A0A0S3SAN1_PHAAN</name>
<dbReference type="AlphaFoldDB" id="A0A0S3SAN1"/>
<dbReference type="EMBL" id="AP015039">
    <property type="protein sequence ID" value="BAT89921.1"/>
    <property type="molecule type" value="Genomic_DNA"/>
</dbReference>
<keyword evidence="2" id="KW-1185">Reference proteome</keyword>
<reference evidence="1 2" key="1">
    <citation type="journal article" date="2015" name="Sci. Rep.">
        <title>The power of single molecule real-time sequencing technology in the de novo assembly of a eukaryotic genome.</title>
        <authorList>
            <person name="Sakai H."/>
            <person name="Naito K."/>
            <person name="Ogiso-Tanaka E."/>
            <person name="Takahashi Y."/>
            <person name="Iseki K."/>
            <person name="Muto C."/>
            <person name="Satou K."/>
            <person name="Teruya K."/>
            <person name="Shiroma A."/>
            <person name="Shimoji M."/>
            <person name="Hirano T."/>
            <person name="Itoh T."/>
            <person name="Kaga A."/>
            <person name="Tomooka N."/>
        </authorList>
    </citation>
    <scope>NUCLEOTIDE SEQUENCE [LARGE SCALE GENOMIC DNA]</scope>
    <source>
        <strain evidence="2">cv. Shumari</strain>
    </source>
</reference>
<accession>A0A0S3SAN1</accession>
<evidence type="ECO:0000313" key="2">
    <source>
        <dbReference type="Proteomes" id="UP000291084"/>
    </source>
</evidence>
<gene>
    <name evidence="1" type="primary">Vigan.06G105200</name>
    <name evidence="1" type="ORF">VIGAN_06105200</name>
</gene>
<evidence type="ECO:0000313" key="1">
    <source>
        <dbReference type="EMBL" id="BAT89921.1"/>
    </source>
</evidence>